<dbReference type="OrthoDB" id="194358at2759"/>
<dbReference type="InterPro" id="IPR050745">
    <property type="entry name" value="Multifunctional_regulatory"/>
</dbReference>
<name>A0A9P5PBI4_9AGAR</name>
<dbReference type="EMBL" id="JADNRY010000259">
    <property type="protein sequence ID" value="KAF9060112.1"/>
    <property type="molecule type" value="Genomic_DNA"/>
</dbReference>
<feature type="repeat" description="ANK" evidence="3">
    <location>
        <begin position="69"/>
        <end position="101"/>
    </location>
</feature>
<evidence type="ECO:0000256" key="1">
    <source>
        <dbReference type="ARBA" id="ARBA00022737"/>
    </source>
</evidence>
<proteinExistence type="predicted"/>
<keyword evidence="2 3" id="KW-0040">ANK repeat</keyword>
<organism evidence="4 5">
    <name type="scientific">Rhodocollybia butyracea</name>
    <dbReference type="NCBI Taxonomy" id="206335"/>
    <lineage>
        <taxon>Eukaryota</taxon>
        <taxon>Fungi</taxon>
        <taxon>Dikarya</taxon>
        <taxon>Basidiomycota</taxon>
        <taxon>Agaricomycotina</taxon>
        <taxon>Agaricomycetes</taxon>
        <taxon>Agaricomycetidae</taxon>
        <taxon>Agaricales</taxon>
        <taxon>Marasmiineae</taxon>
        <taxon>Omphalotaceae</taxon>
        <taxon>Rhodocollybia</taxon>
    </lineage>
</organism>
<evidence type="ECO:0000313" key="5">
    <source>
        <dbReference type="Proteomes" id="UP000772434"/>
    </source>
</evidence>
<dbReference type="InterPro" id="IPR002110">
    <property type="entry name" value="Ankyrin_rpt"/>
</dbReference>
<dbReference type="PROSITE" id="PS50297">
    <property type="entry name" value="ANK_REP_REGION"/>
    <property type="match status" value="3"/>
</dbReference>
<evidence type="ECO:0000256" key="3">
    <source>
        <dbReference type="PROSITE-ProRule" id="PRU00023"/>
    </source>
</evidence>
<feature type="repeat" description="ANK" evidence="3">
    <location>
        <begin position="1"/>
        <end position="30"/>
    </location>
</feature>
<dbReference type="PANTHER" id="PTHR24189:SF50">
    <property type="entry name" value="ANKYRIN REPEAT AND SOCS BOX PROTEIN 2"/>
    <property type="match status" value="1"/>
</dbReference>
<evidence type="ECO:0000256" key="2">
    <source>
        <dbReference type="ARBA" id="ARBA00023043"/>
    </source>
</evidence>
<feature type="repeat" description="ANK" evidence="3">
    <location>
        <begin position="32"/>
        <end position="60"/>
    </location>
</feature>
<sequence length="232" mass="25683">MPLHIAAQYQCRDIAALLLEAGADIGAQSSKYNYQPLHLAEFSWNLELMKLLLQHGAPIDSPFIALNDLSITALYYTCKHGKVEIGRLLLDYGADLERQAHYGIPLTWAALGYSGMIWGKPSPCKLDMVLFLLKRGTNAEAPTPNGNLLSDIIPTQPHIPLSEFNKKFIAALLAYGASRDTAMERILLSLTTLAQEAEQTEDEYLAAVTEVLDKAEKVIPSVLAELRDYRNL</sequence>
<dbReference type="Gene3D" id="1.25.40.20">
    <property type="entry name" value="Ankyrin repeat-containing domain"/>
    <property type="match status" value="1"/>
</dbReference>
<keyword evidence="1" id="KW-0677">Repeat</keyword>
<dbReference type="Proteomes" id="UP000772434">
    <property type="component" value="Unassembled WGS sequence"/>
</dbReference>
<dbReference type="AlphaFoldDB" id="A0A9P5PBI4"/>
<dbReference type="InterPro" id="IPR036770">
    <property type="entry name" value="Ankyrin_rpt-contain_sf"/>
</dbReference>
<dbReference type="PANTHER" id="PTHR24189">
    <property type="entry name" value="MYOTROPHIN"/>
    <property type="match status" value="1"/>
</dbReference>
<accession>A0A9P5PBI4</accession>
<protein>
    <submittedName>
        <fullName evidence="4">Ankyrin repeat-containing domain protein</fullName>
    </submittedName>
</protein>
<comment type="caution">
    <text evidence="4">The sequence shown here is derived from an EMBL/GenBank/DDBJ whole genome shotgun (WGS) entry which is preliminary data.</text>
</comment>
<dbReference type="SMART" id="SM00248">
    <property type="entry name" value="ANK"/>
    <property type="match status" value="4"/>
</dbReference>
<gene>
    <name evidence="4" type="ORF">BDP27DRAFT_1494683</name>
</gene>
<dbReference type="SUPFAM" id="SSF48403">
    <property type="entry name" value="Ankyrin repeat"/>
    <property type="match status" value="1"/>
</dbReference>
<dbReference type="Pfam" id="PF12796">
    <property type="entry name" value="Ank_2"/>
    <property type="match status" value="1"/>
</dbReference>
<dbReference type="PROSITE" id="PS50088">
    <property type="entry name" value="ANK_REPEAT"/>
    <property type="match status" value="3"/>
</dbReference>
<evidence type="ECO:0000313" key="4">
    <source>
        <dbReference type="EMBL" id="KAF9060112.1"/>
    </source>
</evidence>
<dbReference type="Pfam" id="PF00023">
    <property type="entry name" value="Ank"/>
    <property type="match status" value="1"/>
</dbReference>
<keyword evidence="5" id="KW-1185">Reference proteome</keyword>
<reference evidence="4" key="1">
    <citation type="submission" date="2020-11" db="EMBL/GenBank/DDBJ databases">
        <authorList>
            <consortium name="DOE Joint Genome Institute"/>
            <person name="Ahrendt S."/>
            <person name="Riley R."/>
            <person name="Andreopoulos W."/>
            <person name="Labutti K."/>
            <person name="Pangilinan J."/>
            <person name="Ruiz-Duenas F.J."/>
            <person name="Barrasa J.M."/>
            <person name="Sanchez-Garcia M."/>
            <person name="Camarero S."/>
            <person name="Miyauchi S."/>
            <person name="Serrano A."/>
            <person name="Linde D."/>
            <person name="Babiker R."/>
            <person name="Drula E."/>
            <person name="Ayuso-Fernandez I."/>
            <person name="Pacheco R."/>
            <person name="Padilla G."/>
            <person name="Ferreira P."/>
            <person name="Barriuso J."/>
            <person name="Kellner H."/>
            <person name="Castanera R."/>
            <person name="Alfaro M."/>
            <person name="Ramirez L."/>
            <person name="Pisabarro A.G."/>
            <person name="Kuo A."/>
            <person name="Tritt A."/>
            <person name="Lipzen A."/>
            <person name="He G."/>
            <person name="Yan M."/>
            <person name="Ng V."/>
            <person name="Cullen D."/>
            <person name="Martin F."/>
            <person name="Rosso M.-N."/>
            <person name="Henrissat B."/>
            <person name="Hibbett D."/>
            <person name="Martinez A.T."/>
            <person name="Grigoriev I.V."/>
        </authorList>
    </citation>
    <scope>NUCLEOTIDE SEQUENCE</scope>
    <source>
        <strain evidence="4">AH 40177</strain>
    </source>
</reference>